<dbReference type="RefSeq" id="WP_230438803.1">
    <property type="nucleotide sequence ID" value="NZ_CP087715.1"/>
</dbReference>
<sequence>MERIRLKTSLFNLKHSLQLLTGMGAKLACSAHFISGFDPQHIRCDLQAYSRAFHLLSFKYSSDSVQAELCGAGKRTAQFVPKAGSTLLPSGCEPRLNLPSLLQPGDINSRNSRVTETAIDGKTQKLSDEILKEDIENGFDTRALLVVRDGKLISESYGPGISNDTRLLGWSMTKSLTAILFGRMEQLGLADPQSDQLFPEWQHDQRREITLEHLLQMRSGLRFDERYLPGSDVTRMLFTDPNCWQRALDSPLIHPPGAFFDYASGSTNLLTRWMQLRLGGTQACMDFLYRELLWPLGMSNTLFEMDASGVLVGSSYTYATGRDWAQLAALLLNRGRHSGQQIVSEDWVARALRPNASDNDDRYGYQIWLNSGDRQSQRYTDLPQDACFMLGNHEQKIMMAPSLNTAIVRLGWCAAEYPIEERFRRFL</sequence>
<reference evidence="3" key="1">
    <citation type="journal article" date="2019" name="Int. J. Syst. Evol. Microbiol.">
        <title>The Global Catalogue of Microorganisms (GCM) 10K type strain sequencing project: providing services to taxonomists for standard genome sequencing and annotation.</title>
        <authorList>
            <consortium name="The Broad Institute Genomics Platform"/>
            <consortium name="The Broad Institute Genome Sequencing Center for Infectious Disease"/>
            <person name="Wu L."/>
            <person name="Ma J."/>
        </authorList>
    </citation>
    <scope>NUCLEOTIDE SEQUENCE [LARGE SCALE GENOMIC DNA]</scope>
    <source>
        <strain evidence="3">CCUG 54356</strain>
    </source>
</reference>
<dbReference type="Pfam" id="PF00144">
    <property type="entry name" value="Beta-lactamase"/>
    <property type="match status" value="1"/>
</dbReference>
<dbReference type="InterPro" id="IPR050789">
    <property type="entry name" value="Diverse_Enzym_Activities"/>
</dbReference>
<evidence type="ECO:0000313" key="2">
    <source>
        <dbReference type="EMBL" id="MFD1217682.1"/>
    </source>
</evidence>
<evidence type="ECO:0000313" key="3">
    <source>
        <dbReference type="Proteomes" id="UP001597264"/>
    </source>
</evidence>
<proteinExistence type="predicted"/>
<dbReference type="EC" id="3.-.-.-" evidence="2"/>
<protein>
    <submittedName>
        <fullName evidence="2">Serine hydrolase domain-containing protein</fullName>
        <ecNumber evidence="2">3.-.-.-</ecNumber>
    </submittedName>
</protein>
<organism evidence="2 3">
    <name type="scientific">Microbulbifer celer</name>
    <dbReference type="NCBI Taxonomy" id="435905"/>
    <lineage>
        <taxon>Bacteria</taxon>
        <taxon>Pseudomonadati</taxon>
        <taxon>Pseudomonadota</taxon>
        <taxon>Gammaproteobacteria</taxon>
        <taxon>Cellvibrionales</taxon>
        <taxon>Microbulbiferaceae</taxon>
        <taxon>Microbulbifer</taxon>
    </lineage>
</organism>
<dbReference type="Gene3D" id="3.40.710.10">
    <property type="entry name" value="DD-peptidase/beta-lactamase superfamily"/>
    <property type="match status" value="1"/>
</dbReference>
<keyword evidence="3" id="KW-1185">Reference proteome</keyword>
<feature type="domain" description="Beta-lactamase-related" evidence="1">
    <location>
        <begin position="140"/>
        <end position="409"/>
    </location>
</feature>
<evidence type="ECO:0000259" key="1">
    <source>
        <dbReference type="Pfam" id="PF00144"/>
    </source>
</evidence>
<dbReference type="PANTHER" id="PTHR43283">
    <property type="entry name" value="BETA-LACTAMASE-RELATED"/>
    <property type="match status" value="1"/>
</dbReference>
<keyword evidence="2" id="KW-0378">Hydrolase</keyword>
<name>A0ABW3UBU5_9GAMM</name>
<dbReference type="Proteomes" id="UP001597264">
    <property type="component" value="Unassembled WGS sequence"/>
</dbReference>
<dbReference type="InterPro" id="IPR012338">
    <property type="entry name" value="Beta-lactam/transpept-like"/>
</dbReference>
<dbReference type="SUPFAM" id="SSF56601">
    <property type="entry name" value="beta-lactamase/transpeptidase-like"/>
    <property type="match status" value="1"/>
</dbReference>
<dbReference type="EMBL" id="JBHTLR010000019">
    <property type="protein sequence ID" value="MFD1217682.1"/>
    <property type="molecule type" value="Genomic_DNA"/>
</dbReference>
<comment type="caution">
    <text evidence="2">The sequence shown here is derived from an EMBL/GenBank/DDBJ whole genome shotgun (WGS) entry which is preliminary data.</text>
</comment>
<accession>A0ABW3UBU5</accession>
<gene>
    <name evidence="2" type="ORF">ACFQ2X_13810</name>
</gene>
<dbReference type="InterPro" id="IPR001466">
    <property type="entry name" value="Beta-lactam-related"/>
</dbReference>
<dbReference type="PANTHER" id="PTHR43283:SF7">
    <property type="entry name" value="BETA-LACTAMASE-RELATED DOMAIN-CONTAINING PROTEIN"/>
    <property type="match status" value="1"/>
</dbReference>
<dbReference type="GO" id="GO:0016787">
    <property type="term" value="F:hydrolase activity"/>
    <property type="evidence" value="ECO:0007669"/>
    <property type="project" value="UniProtKB-KW"/>
</dbReference>